<dbReference type="EMBL" id="JBJQND010000014">
    <property type="protein sequence ID" value="KAL3854159.1"/>
    <property type="molecule type" value="Genomic_DNA"/>
</dbReference>
<sequence>MGDMKDINYTSTTANLGLNELPDTISTVSEWKCYDSYRYCTNGTHITIEEEEGNVTFWQ</sequence>
<evidence type="ECO:0000313" key="1">
    <source>
        <dbReference type="EMBL" id="KAL3854159.1"/>
    </source>
</evidence>
<dbReference type="Proteomes" id="UP001634394">
    <property type="component" value="Unassembled WGS sequence"/>
</dbReference>
<gene>
    <name evidence="1" type="ORF">ACJMK2_013437</name>
</gene>
<name>A0ABD3UXG7_SINWO</name>
<evidence type="ECO:0000313" key="2">
    <source>
        <dbReference type="Proteomes" id="UP001634394"/>
    </source>
</evidence>
<dbReference type="AlphaFoldDB" id="A0ABD3UXG7"/>
<reference evidence="1 2" key="1">
    <citation type="submission" date="2024-11" db="EMBL/GenBank/DDBJ databases">
        <title>Chromosome-level genome assembly of the freshwater bivalve Anodonta woodiana.</title>
        <authorList>
            <person name="Chen X."/>
        </authorList>
    </citation>
    <scope>NUCLEOTIDE SEQUENCE [LARGE SCALE GENOMIC DNA]</scope>
    <source>
        <strain evidence="1">MN2024</strain>
        <tissue evidence="1">Gills</tissue>
    </source>
</reference>
<comment type="caution">
    <text evidence="1">The sequence shown here is derived from an EMBL/GenBank/DDBJ whole genome shotgun (WGS) entry which is preliminary data.</text>
</comment>
<accession>A0ABD3UXG7</accession>
<proteinExistence type="predicted"/>
<protein>
    <submittedName>
        <fullName evidence="1">Uncharacterized protein</fullName>
    </submittedName>
</protein>
<keyword evidence="2" id="KW-1185">Reference proteome</keyword>
<feature type="non-terminal residue" evidence="1">
    <location>
        <position position="59"/>
    </location>
</feature>
<organism evidence="1 2">
    <name type="scientific">Sinanodonta woodiana</name>
    <name type="common">Chinese pond mussel</name>
    <name type="synonym">Anodonta woodiana</name>
    <dbReference type="NCBI Taxonomy" id="1069815"/>
    <lineage>
        <taxon>Eukaryota</taxon>
        <taxon>Metazoa</taxon>
        <taxon>Spiralia</taxon>
        <taxon>Lophotrochozoa</taxon>
        <taxon>Mollusca</taxon>
        <taxon>Bivalvia</taxon>
        <taxon>Autobranchia</taxon>
        <taxon>Heteroconchia</taxon>
        <taxon>Palaeoheterodonta</taxon>
        <taxon>Unionida</taxon>
        <taxon>Unionoidea</taxon>
        <taxon>Unionidae</taxon>
        <taxon>Unioninae</taxon>
        <taxon>Sinanodonta</taxon>
    </lineage>
</organism>